<evidence type="ECO:0008006" key="4">
    <source>
        <dbReference type="Google" id="ProtNLM"/>
    </source>
</evidence>
<feature type="compositionally biased region" description="Pro residues" evidence="1">
    <location>
        <begin position="215"/>
        <end position="225"/>
    </location>
</feature>
<accession>A0A6M4HB86</accession>
<evidence type="ECO:0000313" key="2">
    <source>
        <dbReference type="EMBL" id="QJR16472.1"/>
    </source>
</evidence>
<dbReference type="Gene3D" id="2.30.30.830">
    <property type="match status" value="1"/>
</dbReference>
<evidence type="ECO:0000313" key="3">
    <source>
        <dbReference type="Proteomes" id="UP000503096"/>
    </source>
</evidence>
<dbReference type="KEGG" id="upl:DSM104440_03307"/>
<feature type="region of interest" description="Disordered" evidence="1">
    <location>
        <begin position="208"/>
        <end position="269"/>
    </location>
</feature>
<evidence type="ECO:0000256" key="1">
    <source>
        <dbReference type="SAM" id="MobiDB-lite"/>
    </source>
</evidence>
<reference evidence="2 3" key="1">
    <citation type="submission" date="2020-04" db="EMBL/GenBank/DDBJ databases">
        <title>Usitatibacter rugosus gen. nov., sp. nov. and Usitatibacter palustris sp. nov., novel members of Usitatibacteraceae fam. nov. within the order Nitrosomonadales isolated from soil.</title>
        <authorList>
            <person name="Huber K.J."/>
            <person name="Neumann-Schaal M."/>
            <person name="Geppert A."/>
            <person name="Luckner M."/>
            <person name="Wanner G."/>
            <person name="Overmann J."/>
        </authorList>
    </citation>
    <scope>NUCLEOTIDE SEQUENCE [LARGE SCALE GENOMIC DNA]</scope>
    <source>
        <strain evidence="2 3">Swamp67</strain>
    </source>
</reference>
<dbReference type="Proteomes" id="UP000503096">
    <property type="component" value="Chromosome"/>
</dbReference>
<feature type="compositionally biased region" description="Low complexity" evidence="1">
    <location>
        <begin position="227"/>
        <end position="243"/>
    </location>
</feature>
<organism evidence="2 3">
    <name type="scientific">Usitatibacter palustris</name>
    <dbReference type="NCBI Taxonomy" id="2732487"/>
    <lineage>
        <taxon>Bacteria</taxon>
        <taxon>Pseudomonadati</taxon>
        <taxon>Pseudomonadota</taxon>
        <taxon>Betaproteobacteria</taxon>
        <taxon>Nitrosomonadales</taxon>
        <taxon>Usitatibacteraceae</taxon>
        <taxon>Usitatibacter</taxon>
    </lineage>
</organism>
<dbReference type="AlphaFoldDB" id="A0A6M4HB86"/>
<keyword evidence="3" id="KW-1185">Reference proteome</keyword>
<dbReference type="EMBL" id="CP053073">
    <property type="protein sequence ID" value="QJR16472.1"/>
    <property type="molecule type" value="Genomic_DNA"/>
</dbReference>
<sequence length="269" mass="27318">MEALIRRHPLIVALTAICVVLLVIIGLEVGWGGSGSDATASGAPLKVATVDAKLLPPLDRTPPEQAFPETAARPLFIPTRRPAPPAAAPTASMVKGQYVLHGVTMVGDIRIALLKDKSGKTHRVEKGKELNGMTVAEVEPERVTLRMGGDQEVLALLVHKSTGEAIPASVAQSGPFPVPAPVPTVALPGQPAAVGAPPATATVTPALRAGMPTVPGSPPAVPGQPTPGGAAAPPKGAASAAPPSITPEEAMARRRASRGQAAQPQQQPQ</sequence>
<name>A0A6M4HB86_9PROT</name>
<gene>
    <name evidence="2" type="ORF">DSM104440_03307</name>
</gene>
<proteinExistence type="predicted"/>
<protein>
    <recommendedName>
        <fullName evidence="4">Type II secretion system protein GspC N-terminal domain-containing protein</fullName>
    </recommendedName>
</protein>
<feature type="compositionally biased region" description="Low complexity" evidence="1">
    <location>
        <begin position="258"/>
        <end position="269"/>
    </location>
</feature>
<dbReference type="RefSeq" id="WP_171164601.1">
    <property type="nucleotide sequence ID" value="NZ_CP053073.1"/>
</dbReference>
<dbReference type="InParanoid" id="A0A6M4HB86"/>